<dbReference type="RefSeq" id="WP_340347290.1">
    <property type="nucleotide sequence ID" value="NZ_JBBKZT010000024.1"/>
</dbReference>
<dbReference type="Proteomes" id="UP001385892">
    <property type="component" value="Unassembled WGS sequence"/>
</dbReference>
<gene>
    <name evidence="1" type="ORF">WKW82_33515</name>
</gene>
<name>A0ABU8WVL6_9BURK</name>
<sequence length="193" mass="21950">MSRKEDRGLLRRFTRRKGAMLVFDKMLQSVSAKIHLKGSSRKPIGPAKIQARLQGSKQRSSEMLRIWIPPRVDNLLKAHLDEDIIRRLIDDVARDPNDHLQGQLAYEGQLFKEHKSGGTRIFVVVFNGSLVVALFGNHKNDEYKGATYDGKKKFPATFNNKQLTADEEERNAVAVIKKIYGLNTSNSPFPIYD</sequence>
<evidence type="ECO:0000313" key="2">
    <source>
        <dbReference type="Proteomes" id="UP001385892"/>
    </source>
</evidence>
<proteinExistence type="predicted"/>
<organism evidence="1 2">
    <name type="scientific">Variovorax rhizosphaerae</name>
    <dbReference type="NCBI Taxonomy" id="1836200"/>
    <lineage>
        <taxon>Bacteria</taxon>
        <taxon>Pseudomonadati</taxon>
        <taxon>Pseudomonadota</taxon>
        <taxon>Betaproteobacteria</taxon>
        <taxon>Burkholderiales</taxon>
        <taxon>Comamonadaceae</taxon>
        <taxon>Variovorax</taxon>
    </lineage>
</organism>
<keyword evidence="2" id="KW-1185">Reference proteome</keyword>
<evidence type="ECO:0008006" key="3">
    <source>
        <dbReference type="Google" id="ProtNLM"/>
    </source>
</evidence>
<reference evidence="1 2" key="1">
    <citation type="submission" date="2024-03" db="EMBL/GenBank/DDBJ databases">
        <title>Novel species of the genus Variovorax.</title>
        <authorList>
            <person name="Liu Q."/>
            <person name="Xin Y.-H."/>
        </authorList>
    </citation>
    <scope>NUCLEOTIDE SEQUENCE [LARGE SCALE GENOMIC DNA]</scope>
    <source>
        <strain evidence="1 2">KACC 18900</strain>
    </source>
</reference>
<accession>A0ABU8WVL6</accession>
<protein>
    <recommendedName>
        <fullName evidence="3">Type II toxin-antitoxin system RelE/ParE family toxin</fullName>
    </recommendedName>
</protein>
<comment type="caution">
    <text evidence="1">The sequence shown here is derived from an EMBL/GenBank/DDBJ whole genome shotgun (WGS) entry which is preliminary data.</text>
</comment>
<evidence type="ECO:0000313" key="1">
    <source>
        <dbReference type="EMBL" id="MEJ8851597.1"/>
    </source>
</evidence>
<dbReference type="EMBL" id="JBBKZT010000024">
    <property type="protein sequence ID" value="MEJ8851597.1"/>
    <property type="molecule type" value="Genomic_DNA"/>
</dbReference>